<dbReference type="Pfam" id="PF14008">
    <property type="entry name" value="Metallophos_C"/>
    <property type="match status" value="1"/>
</dbReference>
<protein>
    <recommendedName>
        <fullName evidence="1">Purple acid phosphatase C-terminal domain-containing protein</fullName>
    </recommendedName>
</protein>
<dbReference type="EMBL" id="JAAGAX010000013">
    <property type="protein sequence ID" value="KAF2295002.1"/>
    <property type="molecule type" value="Genomic_DNA"/>
</dbReference>
<evidence type="ECO:0000259" key="1">
    <source>
        <dbReference type="Pfam" id="PF14008"/>
    </source>
</evidence>
<dbReference type="AlphaFoldDB" id="A0A6A6L0W7"/>
<dbReference type="InterPro" id="IPR025733">
    <property type="entry name" value="PAPs_C"/>
</dbReference>
<proteinExistence type="predicted"/>
<organism evidence="2 3">
    <name type="scientific">Hevea brasiliensis</name>
    <name type="common">Para rubber tree</name>
    <name type="synonym">Siphonia brasiliensis</name>
    <dbReference type="NCBI Taxonomy" id="3981"/>
    <lineage>
        <taxon>Eukaryota</taxon>
        <taxon>Viridiplantae</taxon>
        <taxon>Streptophyta</taxon>
        <taxon>Embryophyta</taxon>
        <taxon>Tracheophyta</taxon>
        <taxon>Spermatophyta</taxon>
        <taxon>Magnoliopsida</taxon>
        <taxon>eudicotyledons</taxon>
        <taxon>Gunneridae</taxon>
        <taxon>Pentapetalae</taxon>
        <taxon>rosids</taxon>
        <taxon>fabids</taxon>
        <taxon>Malpighiales</taxon>
        <taxon>Euphorbiaceae</taxon>
        <taxon>Crotonoideae</taxon>
        <taxon>Micrandreae</taxon>
        <taxon>Hevea</taxon>
    </lineage>
</organism>
<gene>
    <name evidence="2" type="ORF">GH714_030080</name>
</gene>
<dbReference type="Gene3D" id="3.60.21.10">
    <property type="match status" value="1"/>
</dbReference>
<evidence type="ECO:0000313" key="3">
    <source>
        <dbReference type="Proteomes" id="UP000467840"/>
    </source>
</evidence>
<comment type="caution">
    <text evidence="2">The sequence shown here is derived from an EMBL/GenBank/DDBJ whole genome shotgun (WGS) entry which is preliminary data.</text>
</comment>
<keyword evidence="3" id="KW-1185">Reference proteome</keyword>
<dbReference type="SUPFAM" id="SSF56300">
    <property type="entry name" value="Metallo-dependent phosphatases"/>
    <property type="match status" value="1"/>
</dbReference>
<name>A0A6A6L0W7_HEVBR</name>
<dbReference type="PANTHER" id="PTHR45778">
    <property type="entry name" value="PURPLE ACID PHOSPHATASE-RELATED"/>
    <property type="match status" value="1"/>
</dbReference>
<accession>A0A6A6L0W7</accession>
<reference evidence="2 3" key="1">
    <citation type="journal article" date="2020" name="Mol. Plant">
        <title>The Chromosome-Based Rubber Tree Genome Provides New Insights into Spurge Genome Evolution and Rubber Biosynthesis.</title>
        <authorList>
            <person name="Liu J."/>
            <person name="Shi C."/>
            <person name="Shi C.C."/>
            <person name="Li W."/>
            <person name="Zhang Q.J."/>
            <person name="Zhang Y."/>
            <person name="Li K."/>
            <person name="Lu H.F."/>
            <person name="Shi C."/>
            <person name="Zhu S.T."/>
            <person name="Xiao Z.Y."/>
            <person name="Nan H."/>
            <person name="Yue Y."/>
            <person name="Zhu X.G."/>
            <person name="Wu Y."/>
            <person name="Hong X.N."/>
            <person name="Fan G.Y."/>
            <person name="Tong Y."/>
            <person name="Zhang D."/>
            <person name="Mao C.L."/>
            <person name="Liu Y.L."/>
            <person name="Hao S.J."/>
            <person name="Liu W.Q."/>
            <person name="Lv M.Q."/>
            <person name="Zhang H.B."/>
            <person name="Liu Y."/>
            <person name="Hu-Tang G.R."/>
            <person name="Wang J.P."/>
            <person name="Wang J.H."/>
            <person name="Sun Y.H."/>
            <person name="Ni S.B."/>
            <person name="Chen W.B."/>
            <person name="Zhang X.C."/>
            <person name="Jiao Y.N."/>
            <person name="Eichler E.E."/>
            <person name="Li G.H."/>
            <person name="Liu X."/>
            <person name="Gao L.Z."/>
        </authorList>
    </citation>
    <scope>NUCLEOTIDE SEQUENCE [LARGE SCALE GENOMIC DNA]</scope>
    <source>
        <strain evidence="3">cv. GT1</strain>
        <tissue evidence="2">Leaf</tissue>
    </source>
</reference>
<feature type="domain" description="Purple acid phosphatase C-terminal" evidence="1">
    <location>
        <begin position="60"/>
        <end position="127"/>
    </location>
</feature>
<sequence>MYTTSYENRDAPLMKKMLEHLEPLFVKNNVTLALWGHVHRYERFCPVNNFTCGSTWKRYPVHVVIGMAGQDWQSIWKPRPDHPDMPVFPQPERSMYRGGEFGYARLVATKEKLTLSYVGNHDGEVHDMVEILASGQVHSGMMVLAMLLEPGLKWWWTPHSQRRKMPPKATGFS</sequence>
<dbReference type="PANTHER" id="PTHR45778:SF7">
    <property type="entry name" value="PURPLE ACID PHOSPHATASE"/>
    <property type="match status" value="1"/>
</dbReference>
<dbReference type="Proteomes" id="UP000467840">
    <property type="component" value="Chromosome 7"/>
</dbReference>
<dbReference type="InterPro" id="IPR029052">
    <property type="entry name" value="Metallo-depent_PP-like"/>
</dbReference>
<evidence type="ECO:0000313" key="2">
    <source>
        <dbReference type="EMBL" id="KAF2295002.1"/>
    </source>
</evidence>